<evidence type="ECO:0000259" key="11">
    <source>
        <dbReference type="PROSITE" id="PS51038"/>
    </source>
</evidence>
<dbReference type="CDD" id="cd22265">
    <property type="entry name" value="UDM1_RNF168"/>
    <property type="match status" value="1"/>
</dbReference>
<keyword evidence="5 8" id="KW-0103">Bromodomain</keyword>
<dbReference type="PROSITE" id="PS50014">
    <property type="entry name" value="BROMODOMAIN_2"/>
    <property type="match status" value="2"/>
</dbReference>
<dbReference type="SMART" id="SM00297">
    <property type="entry name" value="BROMO"/>
    <property type="match status" value="2"/>
</dbReference>
<dbReference type="SUPFAM" id="SSF47370">
    <property type="entry name" value="Bromodomain"/>
    <property type="match status" value="2"/>
</dbReference>
<dbReference type="PROSITE" id="PS51038">
    <property type="entry name" value="BAH"/>
    <property type="match status" value="1"/>
</dbReference>
<evidence type="ECO:0000256" key="4">
    <source>
        <dbReference type="ARBA" id="ARBA00023015"/>
    </source>
</evidence>
<feature type="compositionally biased region" description="Pro residues" evidence="9">
    <location>
        <begin position="565"/>
        <end position="590"/>
    </location>
</feature>
<dbReference type="Proteomes" id="UP000308549">
    <property type="component" value="Unassembled WGS sequence"/>
</dbReference>
<comment type="caution">
    <text evidence="12">The sequence shown here is derived from an EMBL/GenBank/DDBJ whole genome shotgun (WGS) entry which is preliminary data.</text>
</comment>
<dbReference type="PANTHER" id="PTHR16062:SF21">
    <property type="entry name" value="CHROMATIN STRUCTURE-REMODELING COMPLEX SUBUNIT RSC1-RELATED"/>
    <property type="match status" value="1"/>
</dbReference>
<dbReference type="Gene3D" id="2.30.30.490">
    <property type="match status" value="1"/>
</dbReference>
<dbReference type="Gene3D" id="1.20.920.10">
    <property type="entry name" value="Bromodomain-like"/>
    <property type="match status" value="2"/>
</dbReference>
<name>A0A4V5N3M3_9PEZI</name>
<dbReference type="InterPro" id="IPR001025">
    <property type="entry name" value="BAH_dom"/>
</dbReference>
<evidence type="ECO:0000256" key="9">
    <source>
        <dbReference type="SAM" id="MobiDB-lite"/>
    </source>
</evidence>
<evidence type="ECO:0000256" key="7">
    <source>
        <dbReference type="ARBA" id="ARBA00023242"/>
    </source>
</evidence>
<feature type="domain" description="Bromo" evidence="10">
    <location>
        <begin position="257"/>
        <end position="327"/>
    </location>
</feature>
<reference evidence="12 13" key="1">
    <citation type="submission" date="2017-03" db="EMBL/GenBank/DDBJ databases">
        <title>Genomes of endolithic fungi from Antarctica.</title>
        <authorList>
            <person name="Coleine C."/>
            <person name="Masonjones S."/>
            <person name="Stajich J.E."/>
        </authorList>
    </citation>
    <scope>NUCLEOTIDE SEQUENCE [LARGE SCALE GENOMIC DNA]</scope>
    <source>
        <strain evidence="12 13">CCFEE 6315</strain>
    </source>
</reference>
<feature type="compositionally biased region" description="Pro residues" evidence="9">
    <location>
        <begin position="668"/>
        <end position="688"/>
    </location>
</feature>
<evidence type="ECO:0000259" key="10">
    <source>
        <dbReference type="PROSITE" id="PS50014"/>
    </source>
</evidence>
<dbReference type="GO" id="GO:0016586">
    <property type="term" value="C:RSC-type complex"/>
    <property type="evidence" value="ECO:0007669"/>
    <property type="project" value="InterPro"/>
</dbReference>
<dbReference type="PROSITE" id="PS00633">
    <property type="entry name" value="BROMODOMAIN_1"/>
    <property type="match status" value="1"/>
</dbReference>
<dbReference type="InterPro" id="IPR036427">
    <property type="entry name" value="Bromodomain-like_sf"/>
</dbReference>
<keyword evidence="6" id="KW-0804">Transcription</keyword>
<dbReference type="Pfam" id="PF01426">
    <property type="entry name" value="BAH"/>
    <property type="match status" value="1"/>
</dbReference>
<keyword evidence="2" id="KW-0677">Repeat</keyword>
<dbReference type="Pfam" id="PF00439">
    <property type="entry name" value="Bromodomain"/>
    <property type="match status" value="2"/>
</dbReference>
<feature type="region of interest" description="Disordered" evidence="9">
    <location>
        <begin position="539"/>
        <end position="705"/>
    </location>
</feature>
<keyword evidence="3" id="KW-0156">Chromatin regulator</keyword>
<feature type="compositionally biased region" description="Acidic residues" evidence="9">
    <location>
        <begin position="175"/>
        <end position="195"/>
    </location>
</feature>
<protein>
    <submittedName>
        <fullName evidence="12">Uncharacterized protein</fullName>
    </submittedName>
</protein>
<dbReference type="PRINTS" id="PR00503">
    <property type="entry name" value="BROMODOMAIN"/>
</dbReference>
<evidence type="ECO:0000313" key="12">
    <source>
        <dbReference type="EMBL" id="TKA24239.1"/>
    </source>
</evidence>
<dbReference type="SMART" id="SM00439">
    <property type="entry name" value="BAH"/>
    <property type="match status" value="1"/>
</dbReference>
<feature type="domain" description="Bromo" evidence="10">
    <location>
        <begin position="53"/>
        <end position="123"/>
    </location>
</feature>
<dbReference type="InterPro" id="IPR018359">
    <property type="entry name" value="Bromodomain_CS"/>
</dbReference>
<keyword evidence="13" id="KW-1185">Reference proteome</keyword>
<accession>A0A4V5N3M3</accession>
<dbReference type="EMBL" id="NAJL01000046">
    <property type="protein sequence ID" value="TKA24239.1"/>
    <property type="molecule type" value="Genomic_DNA"/>
</dbReference>
<organism evidence="12 13">
    <name type="scientific">Salinomyces thailandicus</name>
    <dbReference type="NCBI Taxonomy" id="706561"/>
    <lineage>
        <taxon>Eukaryota</taxon>
        <taxon>Fungi</taxon>
        <taxon>Dikarya</taxon>
        <taxon>Ascomycota</taxon>
        <taxon>Pezizomycotina</taxon>
        <taxon>Dothideomycetes</taxon>
        <taxon>Dothideomycetidae</taxon>
        <taxon>Mycosphaerellales</taxon>
        <taxon>Teratosphaeriaceae</taxon>
        <taxon>Salinomyces</taxon>
    </lineage>
</organism>
<feature type="domain" description="BAH" evidence="11">
    <location>
        <begin position="370"/>
        <end position="489"/>
    </location>
</feature>
<evidence type="ECO:0000256" key="2">
    <source>
        <dbReference type="ARBA" id="ARBA00022737"/>
    </source>
</evidence>
<feature type="region of interest" description="Disordered" evidence="9">
    <location>
        <begin position="1"/>
        <end position="33"/>
    </location>
</feature>
<evidence type="ECO:0000256" key="1">
    <source>
        <dbReference type="ARBA" id="ARBA00004123"/>
    </source>
</evidence>
<dbReference type="OrthoDB" id="1742084at2759"/>
<dbReference type="PRINTS" id="PR01217">
    <property type="entry name" value="PRICHEXTENSN"/>
</dbReference>
<keyword evidence="7" id="KW-0539">Nucleus</keyword>
<dbReference type="AlphaFoldDB" id="A0A4V5N3M3"/>
<feature type="compositionally biased region" description="Low complexity" evidence="9">
    <location>
        <begin position="640"/>
        <end position="653"/>
    </location>
</feature>
<evidence type="ECO:0000256" key="6">
    <source>
        <dbReference type="ARBA" id="ARBA00023163"/>
    </source>
</evidence>
<dbReference type="GO" id="GO:0006338">
    <property type="term" value="P:chromatin remodeling"/>
    <property type="evidence" value="ECO:0007669"/>
    <property type="project" value="InterPro"/>
</dbReference>
<dbReference type="CDD" id="cd04717">
    <property type="entry name" value="BAH_polybromo"/>
    <property type="match status" value="1"/>
</dbReference>
<feature type="region of interest" description="Disordered" evidence="9">
    <location>
        <begin position="157"/>
        <end position="237"/>
    </location>
</feature>
<evidence type="ECO:0000256" key="5">
    <source>
        <dbReference type="ARBA" id="ARBA00023117"/>
    </source>
</evidence>
<proteinExistence type="predicted"/>
<comment type="subcellular location">
    <subcellularLocation>
        <location evidence="1">Nucleus</location>
    </subcellularLocation>
</comment>
<dbReference type="FunFam" id="1.20.920.10:FF:000048">
    <property type="entry name" value="RSC complex subunit (RSC1), putative"/>
    <property type="match status" value="1"/>
</dbReference>
<dbReference type="PANTHER" id="PTHR16062">
    <property type="entry name" value="SWI/SNF-RELATED"/>
    <property type="match status" value="1"/>
</dbReference>
<sequence length="879" mass="98806">MPFTKKREKSPSSTPVPSTEAAGPASDGSQLPDAQWKAMDQILNAIYDYRTGDGFDPSKLFHRKVNKRVIPEYYETIKEPVALSTVKHKIHKREYHSFAEFVRDFALIPYNAQVFNRADSGAFQDALVIKEQLEKELQKRVEEGVIGKDLATLPYLGEIPTYEDAPMEDAGAGGGEEEESSEDDDDEEEEGDDDDDGKRRKRKGQRAGSSITKREAADAVADEGGKRARGRPPKLLTPMEARVQAILKGVRKPKNSRGELMIRDFDRLPDKAAMPEYYAEVKHPMAYDLLKRKVKRKKYRTVEDFMADMNLMFDNAKSYNTDDSALYKHATLLQVEAGKLYDVEKAKPDDTFADEEGKVPVPNGILHNGELYKVGDWVHLQNPNDLTKPVPAQIYRTYKNLSGQMMVNVCWYYRPEQTVHRFDKHFFPNEVVKTGRYRDHHVEEIEGKCFIMFFTRYFKGRPRGLPEGMEIYVCEARYNETLHQFNKIKTWASCLPDEVRDKDYEMDMFEHPKKMKKVPSPIAYMLKDEQKEIDDLPKVAWGADGAPPKIGAVHRRPRGERDSAPPEPTPPPQVKPTPTPAPAPRPPQQLPPVTYGGTPVQQQPPRGPGRPPVAYTPQQYQQPSPAARPPSVQPAPSYGAPQTPQLQPATAPRPQMPTQPSYHQHQGPPAPPQPQPQSQPQPSLPPAPSTYAPRPSTASYRDPPPIEVYVLAEQANLSIPSEVREQYQRDSLGRVLFFTAPPVASDDAGGLAKGHSIRYLAEKARRTGILEKKRKERELEYQREERVAKKAKEDADMATAGEIEGLQRKALASLEQQAAESTARELDDGDLARLGAAQKAAMETESVLKEHGARRSAVRGIRLDGGAVFMDDWDNRVVA</sequence>
<evidence type="ECO:0000256" key="8">
    <source>
        <dbReference type="PROSITE-ProRule" id="PRU00035"/>
    </source>
</evidence>
<dbReference type="InterPro" id="IPR043151">
    <property type="entry name" value="BAH_sf"/>
</dbReference>
<gene>
    <name evidence="12" type="ORF">B0A50_06003</name>
</gene>
<keyword evidence="4" id="KW-0805">Transcription regulation</keyword>
<dbReference type="GO" id="GO:0006368">
    <property type="term" value="P:transcription elongation by RNA polymerase II"/>
    <property type="evidence" value="ECO:0007669"/>
    <property type="project" value="TreeGrafter"/>
</dbReference>
<dbReference type="InterPro" id="IPR001487">
    <property type="entry name" value="Bromodomain"/>
</dbReference>
<evidence type="ECO:0000313" key="13">
    <source>
        <dbReference type="Proteomes" id="UP000308549"/>
    </source>
</evidence>
<evidence type="ECO:0000256" key="3">
    <source>
        <dbReference type="ARBA" id="ARBA00022853"/>
    </source>
</evidence>
<dbReference type="InterPro" id="IPR037382">
    <property type="entry name" value="Rsc/polybromo"/>
</dbReference>
<dbReference type="GO" id="GO:0003682">
    <property type="term" value="F:chromatin binding"/>
    <property type="evidence" value="ECO:0007669"/>
    <property type="project" value="InterPro"/>
</dbReference>
<dbReference type="CDD" id="cd04369">
    <property type="entry name" value="Bromodomain"/>
    <property type="match status" value="1"/>
</dbReference>